<dbReference type="GO" id="GO:0000976">
    <property type="term" value="F:transcription cis-regulatory region binding"/>
    <property type="evidence" value="ECO:0007669"/>
    <property type="project" value="InterPro"/>
</dbReference>
<dbReference type="GO" id="GO:0008270">
    <property type="term" value="F:zinc ion binding"/>
    <property type="evidence" value="ECO:0007669"/>
    <property type="project" value="UniProtKB-KW"/>
</dbReference>
<organism evidence="3">
    <name type="scientific">Wuchereria bancrofti</name>
    <dbReference type="NCBI Taxonomy" id="6293"/>
    <lineage>
        <taxon>Eukaryota</taxon>
        <taxon>Metazoa</taxon>
        <taxon>Ecdysozoa</taxon>
        <taxon>Nematoda</taxon>
        <taxon>Chromadorea</taxon>
        <taxon>Rhabditida</taxon>
        <taxon>Spirurina</taxon>
        <taxon>Spiruromorpha</taxon>
        <taxon>Filarioidea</taxon>
        <taxon>Onchocercidae</taxon>
        <taxon>Wuchereria</taxon>
    </lineage>
</organism>
<dbReference type="PROSITE" id="PS00028">
    <property type="entry name" value="ZINC_FINGER_C2H2_1"/>
    <property type="match status" value="1"/>
</dbReference>
<dbReference type="STRING" id="6293.A0A1I8EQ06"/>
<keyword evidence="1" id="KW-0863">Zinc-finger</keyword>
<accession>A0A1I8EQ06</accession>
<evidence type="ECO:0000256" key="1">
    <source>
        <dbReference type="PROSITE-ProRule" id="PRU00042"/>
    </source>
</evidence>
<reference evidence="3" key="1">
    <citation type="submission" date="2016-11" db="UniProtKB">
        <authorList>
            <consortium name="WormBaseParasite"/>
        </authorList>
    </citation>
    <scope>IDENTIFICATION</scope>
    <source>
        <strain evidence="3">pt0022</strain>
    </source>
</reference>
<dbReference type="InterPro" id="IPR013087">
    <property type="entry name" value="Znf_C2H2_type"/>
</dbReference>
<proteinExistence type="predicted"/>
<dbReference type="Pfam" id="PF24757">
    <property type="entry name" value="C2H2_ASCIZ"/>
    <property type="match status" value="1"/>
</dbReference>
<dbReference type="GO" id="GO:0005634">
    <property type="term" value="C:nucleus"/>
    <property type="evidence" value="ECO:0007669"/>
    <property type="project" value="TreeGrafter"/>
</dbReference>
<dbReference type="GO" id="GO:0045944">
    <property type="term" value="P:positive regulation of transcription by RNA polymerase II"/>
    <property type="evidence" value="ECO:0007669"/>
    <property type="project" value="InterPro"/>
</dbReference>
<keyword evidence="1" id="KW-0479">Metal-binding</keyword>
<dbReference type="PANTHER" id="PTHR46664">
    <property type="entry name" value="ATM INTERACTOR"/>
    <property type="match status" value="1"/>
</dbReference>
<name>A0A1I8EQ06_WUCBA</name>
<evidence type="ECO:0000259" key="2">
    <source>
        <dbReference type="PROSITE" id="PS50157"/>
    </source>
</evidence>
<dbReference type="PANTHER" id="PTHR46664:SF1">
    <property type="entry name" value="ATM INTERACTOR"/>
    <property type="match status" value="1"/>
</dbReference>
<dbReference type="InterPro" id="IPR055303">
    <property type="entry name" value="ATMIN"/>
</dbReference>
<evidence type="ECO:0000313" key="3">
    <source>
        <dbReference type="WBParaSite" id="maker-PairedContig_3872-snap-gene-2.16-mRNA-1"/>
    </source>
</evidence>
<sequence>MHNEQINSLMSETLPVMNTDASEQDASDCMEIRMTEDELRRVSSVAFCESCSRTFANKNAFRLHQVKTHNSICGEADSALFHRKRNTLQAQKHYFCPVIGCRYNSGRFFSAYKLLHQHFSKVHEEKRFSFVFYCFFWWMFYSCAYRCDKCKTARFSLQRDLLYHQRKRCLLKAGIAHTSSLAGMKSGCSEIERRSERPLMRNHDQNIVSTASENKVTNVVFINVNMLHASRAPSFREIHPKPTFRATKSSQTDYVECYDRSVLCHAGSQTTQWSACELSASVLHKYNDFHCQTHIASGVEFGTQIYPEDVANDDLNVKHNKTHNDFEFEDIWRHIETQTSTFTGNDARTQTAIDFMDNASMTDWDLLI</sequence>
<feature type="domain" description="C2H2-type" evidence="2">
    <location>
        <begin position="46"/>
        <end position="69"/>
    </location>
</feature>
<dbReference type="InterPro" id="IPR056545">
    <property type="entry name" value="C2H2_ASCIZ_1st_2nd"/>
</dbReference>
<dbReference type="PROSITE" id="PS50157">
    <property type="entry name" value="ZINC_FINGER_C2H2_2"/>
    <property type="match status" value="1"/>
</dbReference>
<dbReference type="GO" id="GO:0000981">
    <property type="term" value="F:DNA-binding transcription factor activity, RNA polymerase II-specific"/>
    <property type="evidence" value="ECO:0007669"/>
    <property type="project" value="TreeGrafter"/>
</dbReference>
<dbReference type="WBParaSite" id="maker-PairedContig_3872-snap-gene-2.16-mRNA-1">
    <property type="protein sequence ID" value="maker-PairedContig_3872-snap-gene-2.16-mRNA-1"/>
    <property type="gene ID" value="maker-PairedContig_3872-snap-gene-2.16"/>
</dbReference>
<keyword evidence="1" id="KW-0862">Zinc</keyword>
<protein>
    <submittedName>
        <fullName evidence="3">C2H2-type domain-containing protein</fullName>
    </submittedName>
</protein>
<dbReference type="AlphaFoldDB" id="A0A1I8EQ06"/>
<dbReference type="SMART" id="SM00355">
    <property type="entry name" value="ZnF_C2H2"/>
    <property type="match status" value="3"/>
</dbReference>